<dbReference type="VEuPathDB" id="VectorBase:ISCI011527"/>
<dbReference type="AlphaFoldDB" id="B7Q9L3"/>
<name>B7Q9L3_IXOSC</name>
<proteinExistence type="predicted"/>
<keyword evidence="3" id="KW-1185">Reference proteome</keyword>
<sequence>MPYITENCGRTSTIPTVAFSERHARSLLNGTPGSSGKVTGAKSNITGFIFKE</sequence>
<organism>
    <name type="scientific">Ixodes scapularis</name>
    <name type="common">Black-legged tick</name>
    <name type="synonym">Deer tick</name>
    <dbReference type="NCBI Taxonomy" id="6945"/>
    <lineage>
        <taxon>Eukaryota</taxon>
        <taxon>Metazoa</taxon>
        <taxon>Ecdysozoa</taxon>
        <taxon>Arthropoda</taxon>
        <taxon>Chelicerata</taxon>
        <taxon>Arachnida</taxon>
        <taxon>Acari</taxon>
        <taxon>Parasitiformes</taxon>
        <taxon>Ixodida</taxon>
        <taxon>Ixodoidea</taxon>
        <taxon>Ixodidae</taxon>
        <taxon>Ixodinae</taxon>
        <taxon>Ixodes</taxon>
    </lineage>
</organism>
<dbReference type="HOGENOM" id="CLU_3089565_0_0_1"/>
<dbReference type="EMBL" id="ABJB010638196">
    <property type="status" value="NOT_ANNOTATED_CDS"/>
    <property type="molecule type" value="Genomic_DNA"/>
</dbReference>
<dbReference type="Proteomes" id="UP000001555">
    <property type="component" value="Unassembled WGS sequence"/>
</dbReference>
<dbReference type="PaxDb" id="6945-B7Q9L3"/>
<dbReference type="InParanoid" id="B7Q9L3"/>
<dbReference type="EMBL" id="DS889580">
    <property type="protein sequence ID" value="EEC15535.1"/>
    <property type="molecule type" value="Genomic_DNA"/>
</dbReference>
<reference evidence="2" key="2">
    <citation type="submission" date="2020-05" db="UniProtKB">
        <authorList>
            <consortium name="EnsemblMetazoa"/>
        </authorList>
    </citation>
    <scope>IDENTIFICATION</scope>
    <source>
        <strain evidence="2">wikel</strain>
    </source>
</reference>
<dbReference type="EnsemblMetazoa" id="ISCW011527-RA">
    <property type="protein sequence ID" value="ISCW011527-PA"/>
    <property type="gene ID" value="ISCW011527"/>
</dbReference>
<gene>
    <name evidence="1" type="ORF">IscW_ISCW011527</name>
</gene>
<protein>
    <submittedName>
        <fullName evidence="1 2">Uncharacterized protein</fullName>
    </submittedName>
</protein>
<evidence type="ECO:0000313" key="1">
    <source>
        <dbReference type="EMBL" id="EEC15535.1"/>
    </source>
</evidence>
<evidence type="ECO:0000313" key="3">
    <source>
        <dbReference type="Proteomes" id="UP000001555"/>
    </source>
</evidence>
<reference evidence="1 3" key="1">
    <citation type="submission" date="2008-03" db="EMBL/GenBank/DDBJ databases">
        <title>Annotation of Ixodes scapularis.</title>
        <authorList>
            <consortium name="Ixodes scapularis Genome Project Consortium"/>
            <person name="Caler E."/>
            <person name="Hannick L.I."/>
            <person name="Bidwell S."/>
            <person name="Joardar V."/>
            <person name="Thiagarajan M."/>
            <person name="Amedeo P."/>
            <person name="Galinsky K.J."/>
            <person name="Schobel S."/>
            <person name="Inman J."/>
            <person name="Hostetler J."/>
            <person name="Miller J."/>
            <person name="Hammond M."/>
            <person name="Megy K."/>
            <person name="Lawson D."/>
            <person name="Kodira C."/>
            <person name="Sutton G."/>
            <person name="Meyer J."/>
            <person name="Hill C.A."/>
            <person name="Birren B."/>
            <person name="Nene V."/>
            <person name="Collins F."/>
            <person name="Alarcon-Chaidez F."/>
            <person name="Wikel S."/>
            <person name="Strausberg R."/>
        </authorList>
    </citation>
    <scope>NUCLEOTIDE SEQUENCE [LARGE SCALE GENOMIC DNA]</scope>
    <source>
        <strain evidence="3">Wikel</strain>
        <strain evidence="1">Wikel colony</strain>
    </source>
</reference>
<accession>B7Q9L3</accession>
<evidence type="ECO:0000313" key="2">
    <source>
        <dbReference type="EnsemblMetazoa" id="ISCW011527-PA"/>
    </source>
</evidence>
<dbReference type="VEuPathDB" id="VectorBase:ISCW011527"/>